<keyword evidence="7" id="KW-1185">Reference proteome</keyword>
<accession>A0A0D0DMU1</accession>
<dbReference type="InterPro" id="IPR015943">
    <property type="entry name" value="WD40/YVTN_repeat-like_dom_sf"/>
</dbReference>
<feature type="region of interest" description="Disordered" evidence="5">
    <location>
        <begin position="778"/>
        <end position="827"/>
    </location>
</feature>
<feature type="compositionally biased region" description="Polar residues" evidence="5">
    <location>
        <begin position="483"/>
        <end position="495"/>
    </location>
</feature>
<feature type="repeat" description="WD" evidence="4">
    <location>
        <begin position="281"/>
        <end position="322"/>
    </location>
</feature>
<evidence type="ECO:0000313" key="6">
    <source>
        <dbReference type="EMBL" id="KIL00128.1"/>
    </source>
</evidence>
<dbReference type="STRING" id="930991.A0A0D0DMU1"/>
<dbReference type="InterPro" id="IPR051246">
    <property type="entry name" value="WDR48"/>
</dbReference>
<feature type="region of interest" description="Disordered" evidence="5">
    <location>
        <begin position="1136"/>
        <end position="1169"/>
    </location>
</feature>
<dbReference type="InterPro" id="IPR001680">
    <property type="entry name" value="WD40_rpt"/>
</dbReference>
<evidence type="ECO:0000256" key="4">
    <source>
        <dbReference type="PROSITE-ProRule" id="PRU00221"/>
    </source>
</evidence>
<evidence type="ECO:0000256" key="3">
    <source>
        <dbReference type="ARBA" id="ARBA00022737"/>
    </source>
</evidence>
<proteinExistence type="inferred from homology"/>
<feature type="compositionally biased region" description="Polar residues" evidence="5">
    <location>
        <begin position="788"/>
        <end position="797"/>
    </location>
</feature>
<feature type="compositionally biased region" description="Polar residues" evidence="5">
    <location>
        <begin position="948"/>
        <end position="957"/>
    </location>
</feature>
<feature type="compositionally biased region" description="Basic and acidic residues" evidence="5">
    <location>
        <begin position="134"/>
        <end position="157"/>
    </location>
</feature>
<dbReference type="Pfam" id="PF00400">
    <property type="entry name" value="WD40"/>
    <property type="match status" value="4"/>
</dbReference>
<dbReference type="Proteomes" id="UP000054538">
    <property type="component" value="Unassembled WGS sequence"/>
</dbReference>
<dbReference type="CDD" id="cd17041">
    <property type="entry name" value="Ubl_WDR48"/>
    <property type="match status" value="1"/>
</dbReference>
<evidence type="ECO:0008006" key="8">
    <source>
        <dbReference type="Google" id="ProtNLM"/>
    </source>
</evidence>
<feature type="repeat" description="WD" evidence="4">
    <location>
        <begin position="186"/>
        <end position="218"/>
    </location>
</feature>
<comment type="similarity">
    <text evidence="1">Belongs to the WD repeat WDR48 family.</text>
</comment>
<evidence type="ECO:0000256" key="2">
    <source>
        <dbReference type="ARBA" id="ARBA00022574"/>
    </source>
</evidence>
<evidence type="ECO:0000256" key="1">
    <source>
        <dbReference type="ARBA" id="ARBA00006917"/>
    </source>
</evidence>
<dbReference type="InterPro" id="IPR020472">
    <property type="entry name" value="WD40_PAC1"/>
</dbReference>
<dbReference type="Gene3D" id="2.130.10.10">
    <property type="entry name" value="YVTN repeat-like/Quinoprotein amine dehydrogenase"/>
    <property type="match status" value="2"/>
</dbReference>
<protein>
    <recommendedName>
        <fullName evidence="8">WD40 repeat-like protein</fullName>
    </recommendedName>
</protein>
<dbReference type="PANTHER" id="PTHR19862">
    <property type="entry name" value="WD REPEAT-CONTAINING PROTEIN 48"/>
    <property type="match status" value="1"/>
</dbReference>
<dbReference type="InterPro" id="IPR036322">
    <property type="entry name" value="WD40_repeat_dom_sf"/>
</dbReference>
<feature type="compositionally biased region" description="Low complexity" evidence="5">
    <location>
        <begin position="817"/>
        <end position="827"/>
    </location>
</feature>
<dbReference type="PROSITE" id="PS50294">
    <property type="entry name" value="WD_REPEATS_REGION"/>
    <property type="match status" value="2"/>
</dbReference>
<dbReference type="SUPFAM" id="SSF50978">
    <property type="entry name" value="WD40 repeat-like"/>
    <property type="match status" value="1"/>
</dbReference>
<feature type="region of interest" description="Disordered" evidence="5">
    <location>
        <begin position="671"/>
        <end position="697"/>
    </location>
</feature>
<dbReference type="Pfam" id="PF11816">
    <property type="entry name" value="DUF3337"/>
    <property type="match status" value="1"/>
</dbReference>
<organism evidence="6 7">
    <name type="scientific">Paxillus rubicundulus Ve08.2h10</name>
    <dbReference type="NCBI Taxonomy" id="930991"/>
    <lineage>
        <taxon>Eukaryota</taxon>
        <taxon>Fungi</taxon>
        <taxon>Dikarya</taxon>
        <taxon>Basidiomycota</taxon>
        <taxon>Agaricomycotina</taxon>
        <taxon>Agaricomycetes</taxon>
        <taxon>Agaricomycetidae</taxon>
        <taxon>Boletales</taxon>
        <taxon>Paxilineae</taxon>
        <taxon>Paxillaceae</taxon>
        <taxon>Paxillus</taxon>
    </lineage>
</organism>
<dbReference type="InterPro" id="IPR019775">
    <property type="entry name" value="WD40_repeat_CS"/>
</dbReference>
<dbReference type="HOGENOM" id="CLU_002197_1_0_1"/>
<dbReference type="PROSITE" id="PS00678">
    <property type="entry name" value="WD_REPEATS_1"/>
    <property type="match status" value="1"/>
</dbReference>
<keyword evidence="2 4" id="KW-0853">WD repeat</keyword>
<dbReference type="PROSITE" id="PS50082">
    <property type="entry name" value="WD_REPEATS_2"/>
    <property type="match status" value="4"/>
</dbReference>
<feature type="region of interest" description="Disordered" evidence="5">
    <location>
        <begin position="937"/>
        <end position="1008"/>
    </location>
</feature>
<evidence type="ECO:0000313" key="7">
    <source>
        <dbReference type="Proteomes" id="UP000054538"/>
    </source>
</evidence>
<sequence length="1237" mass="135644">MAPSKRRLSYVIPPPTDHVLRLKLPSLGTPRNGSPRPLLLTSQHQPEESYESSQPRHRLGVMSLALDSTTQLQGRAAPEGILYTGGRDGQVISWDLGLPLRRRRTALSRRSRVARWEMLTGMADEALDEETEEEERRDGDVLGDVKESGGRRRRNSMRDDIPYERQWELDLERLEFGTKAQFRQCAQMHTDWINDILLCNYNQTVISASSDGTIKAWNPQANPSTDPSVIGAHADYARCLAFCREPNWIVSGSFDRTIKLWDLTSSSPTPQSLLTLTPPDATAPKASIYALAADPYGHAIASGSPERVIRMWDPRSGKRTGKLVGHTDNIRTILISEDARYLLTGSADASIKLWSLSSQRCLHTFTYHTDSVWSLYSTHPSLEVFYSGDRSGIVCKVDVEDCSEVADGVCIVLARELSEEVGEGINKIVTADDGLLWTASGGSSISCWKIPEKRSKCNTDEDRDPFAGSPVATITRRRISIGTEPSWSGTPSINQGGKDDELPSYPGVPLSSLVQLASLNSPFSPSSSMSRGRDAEIATLYSAASIVSVPGARSPFNVAFQHSAVVGPSHNLRSTRSDASMSNMNQDPAHETRIAYAAYEPRELASEAVPYNTAPDSVIAGSRGLVRAILLNDRMHALTVDTRGEVAVWDIVRGICRGWYLREDVRAASRCGSMHGSDHSRGNNSAAGDRERSPREALEAVRERIEGEAVVSAWSSVDTKTGVLTVHINDRCFDAEIYADEAGFDPDKHFNDELRLNIGKWVLRNLFLGFIREEQRIRRKRDPHGPEQIQSNQSNTHRGVAPIHTDINGNFSSLPGRRSPSEISSRSSSRAPICTAVITSATALPVVVPALPSITKPCPLLTPMIPLRVAQSLSTIPQSSPPPDARTPMLRPIRTHGLEIPPPSASREIDYFSARTRRPSTASVALLDGDFSIWGGPGSPPRHAAEPSVSNTPNTPTGGLIGRLKNFGKGPNRKAIGDTVPGSPLMATSGNITDTPTVPERPEAGAAKTPAQILLSNPISPPSSSESPTLSLPPGITIMMSDESYPGWKTVYRGSVSTIWADTYALEETMPLWLLEYVLFNKAVAPQAIKISFVLLPWPNPDPDGEQLPELLNIAQSKLTASRFLRVRKLAHHVRDKLERSMSSETNSAAPSPVDTPTPGSPSTKTHRARAEETYEILCNDAVLSFDMTLAAVRQYFWKQSSELIMYYRLRKRPTAHNHADVPTVRVMQSTAPMLRV</sequence>
<gene>
    <name evidence="6" type="ORF">PAXRUDRAFT_822005</name>
</gene>
<dbReference type="OrthoDB" id="2421129at2759"/>
<dbReference type="InterPro" id="IPR021772">
    <property type="entry name" value="WDR48/Bun107"/>
</dbReference>
<keyword evidence="3" id="KW-0677">Repeat</keyword>
<dbReference type="SMART" id="SM00320">
    <property type="entry name" value="WD40"/>
    <property type="match status" value="8"/>
</dbReference>
<feature type="repeat" description="WD" evidence="4">
    <location>
        <begin position="230"/>
        <end position="271"/>
    </location>
</feature>
<dbReference type="InParanoid" id="A0A0D0DMU1"/>
<dbReference type="FunCoup" id="A0A0D0DMU1">
    <property type="interactions" value="597"/>
</dbReference>
<dbReference type="AlphaFoldDB" id="A0A0D0DMU1"/>
<reference evidence="6 7" key="1">
    <citation type="submission" date="2014-04" db="EMBL/GenBank/DDBJ databases">
        <authorList>
            <consortium name="DOE Joint Genome Institute"/>
            <person name="Kuo A."/>
            <person name="Kohler A."/>
            <person name="Jargeat P."/>
            <person name="Nagy L.G."/>
            <person name="Floudas D."/>
            <person name="Copeland A."/>
            <person name="Barry K.W."/>
            <person name="Cichocki N."/>
            <person name="Veneault-Fourrey C."/>
            <person name="LaButti K."/>
            <person name="Lindquist E.A."/>
            <person name="Lipzen A."/>
            <person name="Lundell T."/>
            <person name="Morin E."/>
            <person name="Murat C."/>
            <person name="Sun H."/>
            <person name="Tunlid A."/>
            <person name="Henrissat B."/>
            <person name="Grigoriev I.V."/>
            <person name="Hibbett D.S."/>
            <person name="Martin F."/>
            <person name="Nordberg H.P."/>
            <person name="Cantor M.N."/>
            <person name="Hua S.X."/>
        </authorList>
    </citation>
    <scope>NUCLEOTIDE SEQUENCE [LARGE SCALE GENOMIC DNA]</scope>
    <source>
        <strain evidence="6 7">Ve08.2h10</strain>
    </source>
</reference>
<dbReference type="PRINTS" id="PR00320">
    <property type="entry name" value="GPROTEINBRPT"/>
</dbReference>
<dbReference type="GO" id="GO:0000724">
    <property type="term" value="P:double-strand break repair via homologous recombination"/>
    <property type="evidence" value="ECO:0007669"/>
    <property type="project" value="TreeGrafter"/>
</dbReference>
<dbReference type="PANTHER" id="PTHR19862:SF14">
    <property type="entry name" value="WD REPEAT-CONTAINING PROTEIN 48"/>
    <property type="match status" value="1"/>
</dbReference>
<name>A0A0D0DMU1_9AGAM</name>
<dbReference type="GO" id="GO:0043130">
    <property type="term" value="F:ubiquitin binding"/>
    <property type="evidence" value="ECO:0007669"/>
    <property type="project" value="TreeGrafter"/>
</dbReference>
<feature type="compositionally biased region" description="Polar residues" evidence="5">
    <location>
        <begin position="986"/>
        <end position="996"/>
    </location>
</feature>
<feature type="region of interest" description="Disordered" evidence="5">
    <location>
        <begin position="22"/>
        <end position="56"/>
    </location>
</feature>
<dbReference type="EMBL" id="KN824841">
    <property type="protein sequence ID" value="KIL00128.1"/>
    <property type="molecule type" value="Genomic_DNA"/>
</dbReference>
<evidence type="ECO:0000256" key="5">
    <source>
        <dbReference type="SAM" id="MobiDB-lite"/>
    </source>
</evidence>
<feature type="region of interest" description="Disordered" evidence="5">
    <location>
        <begin position="126"/>
        <end position="157"/>
    </location>
</feature>
<feature type="compositionally biased region" description="Basic and acidic residues" evidence="5">
    <location>
        <begin position="688"/>
        <end position="697"/>
    </location>
</feature>
<feature type="repeat" description="WD" evidence="4">
    <location>
        <begin position="323"/>
        <end position="364"/>
    </location>
</feature>
<reference evidence="7" key="2">
    <citation type="submission" date="2015-01" db="EMBL/GenBank/DDBJ databases">
        <title>Evolutionary Origins and Diversification of the Mycorrhizal Mutualists.</title>
        <authorList>
            <consortium name="DOE Joint Genome Institute"/>
            <consortium name="Mycorrhizal Genomics Consortium"/>
            <person name="Kohler A."/>
            <person name="Kuo A."/>
            <person name="Nagy L.G."/>
            <person name="Floudas D."/>
            <person name="Copeland A."/>
            <person name="Barry K.W."/>
            <person name="Cichocki N."/>
            <person name="Veneault-Fourrey C."/>
            <person name="LaButti K."/>
            <person name="Lindquist E.A."/>
            <person name="Lipzen A."/>
            <person name="Lundell T."/>
            <person name="Morin E."/>
            <person name="Murat C."/>
            <person name="Riley R."/>
            <person name="Ohm R."/>
            <person name="Sun H."/>
            <person name="Tunlid A."/>
            <person name="Henrissat B."/>
            <person name="Grigoriev I.V."/>
            <person name="Hibbett D.S."/>
            <person name="Martin F."/>
        </authorList>
    </citation>
    <scope>NUCLEOTIDE SEQUENCE [LARGE SCALE GENOMIC DNA]</scope>
    <source>
        <strain evidence="7">Ve08.2h10</strain>
    </source>
</reference>
<dbReference type="CDD" id="cd00200">
    <property type="entry name" value="WD40"/>
    <property type="match status" value="1"/>
</dbReference>
<feature type="region of interest" description="Disordered" evidence="5">
    <location>
        <begin position="480"/>
        <end position="505"/>
    </location>
</feature>